<protein>
    <submittedName>
        <fullName evidence="5">FMN reductase</fullName>
    </submittedName>
</protein>
<dbReference type="PROSITE" id="PS50902">
    <property type="entry name" value="FLAVODOXIN_LIKE"/>
    <property type="match status" value="1"/>
</dbReference>
<dbReference type="InterPro" id="IPR020048">
    <property type="entry name" value="NADPH-dep_FMN_reduc_SsuE"/>
</dbReference>
<dbReference type="RefSeq" id="WP_062290146.1">
    <property type="nucleotide sequence ID" value="NZ_CP012036.1"/>
</dbReference>
<keyword evidence="2" id="KW-0288">FMN</keyword>
<dbReference type="PANTHER" id="PTHR43408">
    <property type="entry name" value="FMN REDUCTASE (NADPH)"/>
    <property type="match status" value="1"/>
</dbReference>
<evidence type="ECO:0000256" key="3">
    <source>
        <dbReference type="ARBA" id="ARBA00023002"/>
    </source>
</evidence>
<keyword evidence="3" id="KW-0560">Oxidoreductase</keyword>
<gene>
    <name evidence="5" type="ORF">ACX27_06930</name>
</gene>
<dbReference type="SUPFAM" id="SSF52218">
    <property type="entry name" value="Flavoproteins"/>
    <property type="match status" value="1"/>
</dbReference>
<dbReference type="NCBIfam" id="TIGR03567">
    <property type="entry name" value="FMN_reduc_SsuE"/>
    <property type="match status" value="1"/>
</dbReference>
<name>A0A0M3V4S3_9NOSO</name>
<dbReference type="GO" id="GO:0008752">
    <property type="term" value="F:FMN reductase [NAD(P)H] activity"/>
    <property type="evidence" value="ECO:0007669"/>
    <property type="project" value="InterPro"/>
</dbReference>
<sequence>MTRILAIAGSPSHPSRTYGILEYAAKLLEKEGLHIDIISVRDLPAEDLVFGKYDSPALEQPKALLAQADGVIIATPIYKAAYTGVLKAFLDLLPQKSLTGKVVLPLATGGTIAHLLAIEYALKPILGELGARHILATVYAVDKQIQKQPDDSVLLDEELEQRLKDVLQEFVKAVKFSAIESPQLAHAN</sequence>
<proteinExistence type="predicted"/>
<dbReference type="GO" id="GO:0010181">
    <property type="term" value="F:FMN binding"/>
    <property type="evidence" value="ECO:0007669"/>
    <property type="project" value="InterPro"/>
</dbReference>
<dbReference type="KEGG" id="npz:ACX27_06930"/>
<dbReference type="OrthoDB" id="1643408at2"/>
<dbReference type="STRING" id="224013.ACX27_06930"/>
<dbReference type="InterPro" id="IPR008254">
    <property type="entry name" value="Flavodoxin/NO_synth"/>
</dbReference>
<dbReference type="GO" id="GO:0046306">
    <property type="term" value="P:alkanesulfonate catabolic process"/>
    <property type="evidence" value="ECO:0007669"/>
    <property type="project" value="InterPro"/>
</dbReference>
<dbReference type="Gene3D" id="3.40.50.360">
    <property type="match status" value="1"/>
</dbReference>
<dbReference type="InterPro" id="IPR005025">
    <property type="entry name" value="FMN_Rdtase-like_dom"/>
</dbReference>
<evidence type="ECO:0000313" key="6">
    <source>
        <dbReference type="Proteomes" id="UP000062645"/>
    </source>
</evidence>
<dbReference type="PATRIC" id="fig|224013.5.peg.1688"/>
<dbReference type="Pfam" id="PF03358">
    <property type="entry name" value="FMN_red"/>
    <property type="match status" value="1"/>
</dbReference>
<dbReference type="InterPro" id="IPR029039">
    <property type="entry name" value="Flavoprotein-like_sf"/>
</dbReference>
<feature type="domain" description="Flavodoxin-like" evidence="4">
    <location>
        <begin position="6"/>
        <end position="167"/>
    </location>
</feature>
<evidence type="ECO:0000256" key="1">
    <source>
        <dbReference type="ARBA" id="ARBA00022630"/>
    </source>
</evidence>
<organism evidence="5 6">
    <name type="scientific">Nostoc piscinale CENA21</name>
    <dbReference type="NCBI Taxonomy" id="224013"/>
    <lineage>
        <taxon>Bacteria</taxon>
        <taxon>Bacillati</taxon>
        <taxon>Cyanobacteriota</taxon>
        <taxon>Cyanophyceae</taxon>
        <taxon>Nostocales</taxon>
        <taxon>Nostocaceae</taxon>
        <taxon>Nostoc</taxon>
    </lineage>
</organism>
<dbReference type="InterPro" id="IPR051814">
    <property type="entry name" value="NAD(P)H-dep_FMN_reductase"/>
</dbReference>
<evidence type="ECO:0000259" key="4">
    <source>
        <dbReference type="PROSITE" id="PS50902"/>
    </source>
</evidence>
<evidence type="ECO:0000313" key="5">
    <source>
        <dbReference type="EMBL" id="ALF52643.1"/>
    </source>
</evidence>
<dbReference type="PANTHER" id="PTHR43408:SF1">
    <property type="entry name" value="FMN REDUCTASE (NADPH)"/>
    <property type="match status" value="1"/>
</dbReference>
<dbReference type="AlphaFoldDB" id="A0A0M3V4S3"/>
<evidence type="ECO:0000256" key="2">
    <source>
        <dbReference type="ARBA" id="ARBA00022643"/>
    </source>
</evidence>
<dbReference type="EMBL" id="CP012036">
    <property type="protein sequence ID" value="ALF52643.1"/>
    <property type="molecule type" value="Genomic_DNA"/>
</dbReference>
<keyword evidence="1" id="KW-0285">Flavoprotein</keyword>
<accession>A0A0M3V4S3</accession>
<reference evidence="5 6" key="2">
    <citation type="journal article" date="2016" name="Genome Announc.">
        <title>Draft Genome Sequence of the N2-Fixing Cyanobacterium Nostoc piscinale CENA21, Isolated from the Brazilian Amazon Floodplain.</title>
        <authorList>
            <person name="Leao T."/>
            <person name="Guimaraes P.I."/>
            <person name="de Melo A.G."/>
            <person name="Ramos R.T."/>
            <person name="Leao P.N."/>
            <person name="Silva A."/>
            <person name="Fiore M.F."/>
            <person name="Schneider M.P."/>
        </authorList>
    </citation>
    <scope>NUCLEOTIDE SEQUENCE [LARGE SCALE GENOMIC DNA]</scope>
    <source>
        <strain evidence="5 6">CENA21</strain>
    </source>
</reference>
<reference evidence="6" key="1">
    <citation type="submission" date="2015-07" db="EMBL/GenBank/DDBJ databases">
        <title>Genome Of Nitrogen-Fixing Cyanobacterium Nostoc piscinale CENA21 From Solimoes/Amazon River Floodplain Sediments And Comparative Genomics To Uncover Biosynthetic Natural Products Potential.</title>
        <authorList>
            <person name="Leao T.F."/>
            <person name="Leao P.N."/>
            <person name="Guimaraes P.I."/>
            <person name="de Melo A.G.C."/>
            <person name="Ramos R.T.J."/>
            <person name="Silva A."/>
            <person name="Fiore M.F."/>
            <person name="Schneider M.P.C."/>
        </authorList>
    </citation>
    <scope>NUCLEOTIDE SEQUENCE [LARGE SCALE GENOMIC DNA]</scope>
    <source>
        <strain evidence="6">CENA21</strain>
    </source>
</reference>
<keyword evidence="6" id="KW-1185">Reference proteome</keyword>
<dbReference type="Proteomes" id="UP000062645">
    <property type="component" value="Chromosome"/>
</dbReference>